<dbReference type="SUPFAM" id="SSF53474">
    <property type="entry name" value="alpha/beta-Hydrolases"/>
    <property type="match status" value="1"/>
</dbReference>
<dbReference type="AlphaFoldDB" id="A0A927EZ35"/>
<comment type="caution">
    <text evidence="6">The sequence shown here is derived from an EMBL/GenBank/DDBJ whole genome shotgun (WGS) entry which is preliminary data.</text>
</comment>
<feature type="signal peptide" evidence="4">
    <location>
        <begin position="1"/>
        <end position="26"/>
    </location>
</feature>
<name>A0A927EZ35_9ACTN</name>
<reference evidence="6" key="1">
    <citation type="submission" date="2020-09" db="EMBL/GenBank/DDBJ databases">
        <title>Secondary metabolite and genome analysis of marine Streptomyces chumphonensis KK1-2T.</title>
        <authorList>
            <person name="Phongsopitanun W."/>
            <person name="Kanchanasin P."/>
            <person name="Pittayakhajonwut P."/>
            <person name="Suwanborirux K."/>
            <person name="Tanasupawat S."/>
        </authorList>
    </citation>
    <scope>NUCLEOTIDE SEQUENCE</scope>
    <source>
        <strain evidence="6">KK1-2</strain>
    </source>
</reference>
<evidence type="ECO:0000256" key="4">
    <source>
        <dbReference type="SAM" id="SignalP"/>
    </source>
</evidence>
<protein>
    <submittedName>
        <fullName evidence="6">Alpha/beta fold hydrolase</fullName>
    </submittedName>
</protein>
<keyword evidence="7" id="KW-1185">Reference proteome</keyword>
<dbReference type="Pfam" id="PF08386">
    <property type="entry name" value="Abhydrolase_4"/>
    <property type="match status" value="1"/>
</dbReference>
<proteinExistence type="inferred from homology"/>
<comment type="similarity">
    <text evidence="1">Belongs to the peptidase S33 family.</text>
</comment>
<dbReference type="InterPro" id="IPR013595">
    <property type="entry name" value="Pept_S33_TAP-like_C"/>
</dbReference>
<dbReference type="PROSITE" id="PS51257">
    <property type="entry name" value="PROKAR_LIPOPROTEIN"/>
    <property type="match status" value="1"/>
</dbReference>
<feature type="chain" id="PRO_5038385911" evidence="4">
    <location>
        <begin position="27"/>
        <end position="523"/>
    </location>
</feature>
<evidence type="ECO:0000259" key="5">
    <source>
        <dbReference type="Pfam" id="PF08386"/>
    </source>
</evidence>
<dbReference type="PANTHER" id="PTHR43248">
    <property type="entry name" value="2-SUCCINYL-6-HYDROXY-2,4-CYCLOHEXADIENE-1-CARBOXYLATE SYNTHASE"/>
    <property type="match status" value="1"/>
</dbReference>
<evidence type="ECO:0000313" key="6">
    <source>
        <dbReference type="EMBL" id="MBD3932108.1"/>
    </source>
</evidence>
<feature type="domain" description="Peptidase S33 tripeptidyl aminopeptidase-like C-terminal" evidence="5">
    <location>
        <begin position="421"/>
        <end position="523"/>
    </location>
</feature>
<evidence type="ECO:0000256" key="3">
    <source>
        <dbReference type="ARBA" id="ARBA00022801"/>
    </source>
</evidence>
<sequence>METRRLLRTSGTLTAAAALLLSACTAQDGSAPPNPAGGNVDRGVDRVLEPLSAEIPGSLRPYYDQELDWRDCGPEGFQCADLTVPLDYEAPDAADDIEVAVVRARATDDGEPTGSLLVNPGGPGGSAVDFVQNFAGVGLPADVRAAYDIVGMDPRGVSRSEPVECLTDEEMDAHTQTDVTPDDAAETAALKEANDAFAAGCADDAGELLGHVSTVEAARDLDVLREVLGDEKLTYLGYSYGTFLGATYAGLFPSRSGRLVLDGAMDPSLPAEKLNRDQTAGFDTAFTAFAEDCAEQSDCPLGDDPEAAGATLASLLADIDEKPLPTGGDRELTESLATTGVISAMYTEQYWPRLRQALTDARDGDGAGLLALSDSYYERAPDGSYGNLMYANAAVNCIDQPAAFDGAEAAEAAVPDFEKASPVFGRNFAYSALICTDWPVEPTGRAHRIEAEGADPILVVGTTRDPATPYVWAEGLAAQLDSATLLTFDGDGHTAYGRGDTCVDGTVNSYLLEGTVPDDGKRC</sequence>
<keyword evidence="2 4" id="KW-0732">Signal</keyword>
<keyword evidence="3 6" id="KW-0378">Hydrolase</keyword>
<dbReference type="InterPro" id="IPR029058">
    <property type="entry name" value="AB_hydrolase_fold"/>
</dbReference>
<dbReference type="GO" id="GO:0016787">
    <property type="term" value="F:hydrolase activity"/>
    <property type="evidence" value="ECO:0007669"/>
    <property type="project" value="UniProtKB-KW"/>
</dbReference>
<gene>
    <name evidence="6" type="ORF">IF129_11155</name>
</gene>
<dbReference type="InterPro" id="IPR051601">
    <property type="entry name" value="Serine_prot/Carboxylest_S33"/>
</dbReference>
<dbReference type="Proteomes" id="UP000632289">
    <property type="component" value="Unassembled WGS sequence"/>
</dbReference>
<dbReference type="PANTHER" id="PTHR43248:SF29">
    <property type="entry name" value="TRIPEPTIDYL AMINOPEPTIDASE"/>
    <property type="match status" value="1"/>
</dbReference>
<dbReference type="EMBL" id="JACXYU010000004">
    <property type="protein sequence ID" value="MBD3932108.1"/>
    <property type="molecule type" value="Genomic_DNA"/>
</dbReference>
<evidence type="ECO:0000256" key="2">
    <source>
        <dbReference type="ARBA" id="ARBA00022729"/>
    </source>
</evidence>
<evidence type="ECO:0000256" key="1">
    <source>
        <dbReference type="ARBA" id="ARBA00010088"/>
    </source>
</evidence>
<organism evidence="6 7">
    <name type="scientific">Streptomyces chumphonensis</name>
    <dbReference type="NCBI Taxonomy" id="1214925"/>
    <lineage>
        <taxon>Bacteria</taxon>
        <taxon>Bacillati</taxon>
        <taxon>Actinomycetota</taxon>
        <taxon>Actinomycetes</taxon>
        <taxon>Kitasatosporales</taxon>
        <taxon>Streptomycetaceae</taxon>
        <taxon>Streptomyces</taxon>
    </lineage>
</organism>
<dbReference type="RefSeq" id="WP_191209405.1">
    <property type="nucleotide sequence ID" value="NZ_BAABKL010000050.1"/>
</dbReference>
<accession>A0A927EZ35</accession>
<evidence type="ECO:0000313" key="7">
    <source>
        <dbReference type="Proteomes" id="UP000632289"/>
    </source>
</evidence>
<dbReference type="Gene3D" id="3.40.50.1820">
    <property type="entry name" value="alpha/beta hydrolase"/>
    <property type="match status" value="1"/>
</dbReference>